<dbReference type="InterPro" id="IPR057499">
    <property type="entry name" value="Kelch_FKB95"/>
</dbReference>
<dbReference type="Proteomes" id="UP000306102">
    <property type="component" value="Unassembled WGS sequence"/>
</dbReference>
<organism evidence="3 4">
    <name type="scientific">Camellia sinensis var. sinensis</name>
    <name type="common">China tea</name>
    <dbReference type="NCBI Taxonomy" id="542762"/>
    <lineage>
        <taxon>Eukaryota</taxon>
        <taxon>Viridiplantae</taxon>
        <taxon>Streptophyta</taxon>
        <taxon>Embryophyta</taxon>
        <taxon>Tracheophyta</taxon>
        <taxon>Spermatophyta</taxon>
        <taxon>Magnoliopsida</taxon>
        <taxon>eudicotyledons</taxon>
        <taxon>Gunneridae</taxon>
        <taxon>Pentapetalae</taxon>
        <taxon>asterids</taxon>
        <taxon>Ericales</taxon>
        <taxon>Theaceae</taxon>
        <taxon>Camellia</taxon>
    </lineage>
</organism>
<dbReference type="EMBL" id="SDRB02001548">
    <property type="protein sequence ID" value="THG21142.1"/>
    <property type="molecule type" value="Genomic_DNA"/>
</dbReference>
<dbReference type="Gene3D" id="2.120.10.80">
    <property type="entry name" value="Kelch-type beta propeller"/>
    <property type="match status" value="1"/>
</dbReference>
<feature type="domain" description="FKB95-like N-terminal Kelch" evidence="2">
    <location>
        <begin position="74"/>
        <end position="284"/>
    </location>
</feature>
<sequence length="489" mass="56408">MFVHLLLGGRRSRRLRRHHRSSPSSYFQEKRYERSLWFRANTHKSNMKWYAVDISNQESSGVDDECKKWNNCVKRGEKNKLKLIPISRKKYFDSTLVCLDSTIYCLGGFCRGRTMYEIHPTNDVRRFKSASPSPRWKNLISGLMNVGRNSPAAVVLGGKLYVMGGNHVKIVPKGTENDTWAEVFDPKTKKWSFLPKPTCCDKPLPSARFLCMALEGLQKILVAVAYLNEAYLYHVSQNKWTKHPLTKHLRVASLVDETNMAVLGSTLYWYETTTPVWPTVHCTKFVAEKSSYLPIKRKASLCAWVLSSQAYDLGPNTKFSDVVLMNKRCELSSSSVVVELKEPTESTLKLDLMDLKCTCLLGCYYCQHHPVTESQRPLSAYKLPSDDREVFLFNRARMQDNLIPTAANLFDSTPATQANKAAKKQHMTGQSSSTEKKRRMGQTEKKKKKKKKKKKTRRRMSRTEKKKKKKKLNRGEEMESKHREEEKKK</sequence>
<feature type="compositionally biased region" description="Basic and acidic residues" evidence="1">
    <location>
        <begin position="473"/>
        <end position="489"/>
    </location>
</feature>
<protein>
    <recommendedName>
        <fullName evidence="2">FKB95-like N-terminal Kelch domain-containing protein</fullName>
    </recommendedName>
</protein>
<evidence type="ECO:0000313" key="4">
    <source>
        <dbReference type="Proteomes" id="UP000306102"/>
    </source>
</evidence>
<proteinExistence type="predicted"/>
<accession>A0A4S4EWU1</accession>
<dbReference type="Pfam" id="PF25210">
    <property type="entry name" value="Kelch_FKB95"/>
    <property type="match status" value="1"/>
</dbReference>
<feature type="compositionally biased region" description="Basic residues" evidence="1">
    <location>
        <begin position="436"/>
        <end position="472"/>
    </location>
</feature>
<evidence type="ECO:0000256" key="1">
    <source>
        <dbReference type="SAM" id="MobiDB-lite"/>
    </source>
</evidence>
<feature type="region of interest" description="Disordered" evidence="1">
    <location>
        <begin position="417"/>
        <end position="489"/>
    </location>
</feature>
<dbReference type="SUPFAM" id="SSF117281">
    <property type="entry name" value="Kelch motif"/>
    <property type="match status" value="1"/>
</dbReference>
<dbReference type="PANTHER" id="PTHR24414">
    <property type="entry name" value="F-BOX/KELCH-REPEAT PROTEIN SKIP4"/>
    <property type="match status" value="1"/>
</dbReference>
<evidence type="ECO:0000259" key="2">
    <source>
        <dbReference type="Pfam" id="PF25210"/>
    </source>
</evidence>
<name>A0A4S4EWU1_CAMSN</name>
<reference evidence="3 4" key="1">
    <citation type="journal article" date="2018" name="Proc. Natl. Acad. Sci. U.S.A.">
        <title>Draft genome sequence of Camellia sinensis var. sinensis provides insights into the evolution of the tea genome and tea quality.</title>
        <authorList>
            <person name="Wei C."/>
            <person name="Yang H."/>
            <person name="Wang S."/>
            <person name="Zhao J."/>
            <person name="Liu C."/>
            <person name="Gao L."/>
            <person name="Xia E."/>
            <person name="Lu Y."/>
            <person name="Tai Y."/>
            <person name="She G."/>
            <person name="Sun J."/>
            <person name="Cao H."/>
            <person name="Tong W."/>
            <person name="Gao Q."/>
            <person name="Li Y."/>
            <person name="Deng W."/>
            <person name="Jiang X."/>
            <person name="Wang W."/>
            <person name="Chen Q."/>
            <person name="Zhang S."/>
            <person name="Li H."/>
            <person name="Wu J."/>
            <person name="Wang P."/>
            <person name="Li P."/>
            <person name="Shi C."/>
            <person name="Zheng F."/>
            <person name="Jian J."/>
            <person name="Huang B."/>
            <person name="Shan D."/>
            <person name="Shi M."/>
            <person name="Fang C."/>
            <person name="Yue Y."/>
            <person name="Li F."/>
            <person name="Li D."/>
            <person name="Wei S."/>
            <person name="Han B."/>
            <person name="Jiang C."/>
            <person name="Yin Y."/>
            <person name="Xia T."/>
            <person name="Zhang Z."/>
            <person name="Bennetzen J.L."/>
            <person name="Zhao S."/>
            <person name="Wan X."/>
        </authorList>
    </citation>
    <scope>NUCLEOTIDE SEQUENCE [LARGE SCALE GENOMIC DNA]</scope>
    <source>
        <strain evidence="4">cv. Shuchazao</strain>
        <tissue evidence="3">Leaf</tissue>
    </source>
</reference>
<comment type="caution">
    <text evidence="3">The sequence shown here is derived from an EMBL/GenBank/DDBJ whole genome shotgun (WGS) entry which is preliminary data.</text>
</comment>
<gene>
    <name evidence="3" type="ORF">TEA_017738</name>
</gene>
<evidence type="ECO:0000313" key="3">
    <source>
        <dbReference type="EMBL" id="THG21142.1"/>
    </source>
</evidence>
<dbReference type="PANTHER" id="PTHR24414:SF23">
    <property type="entry name" value="F-BOX_KELCH-REPEAT PROTEIN SKIP6"/>
    <property type="match status" value="1"/>
</dbReference>
<dbReference type="AlphaFoldDB" id="A0A4S4EWU1"/>
<dbReference type="InterPro" id="IPR015915">
    <property type="entry name" value="Kelch-typ_b-propeller"/>
</dbReference>
<dbReference type="InterPro" id="IPR050354">
    <property type="entry name" value="F-box/kelch-repeat_ARATH"/>
</dbReference>
<keyword evidence="4" id="KW-1185">Reference proteome</keyword>